<dbReference type="FunFam" id="3.90.190.10:FF:000009">
    <property type="entry name" value="Receptor-type tyrosine-protein phosphatase beta"/>
    <property type="match status" value="1"/>
</dbReference>
<evidence type="ECO:0000256" key="4">
    <source>
        <dbReference type="ARBA" id="ARBA00022729"/>
    </source>
</evidence>
<feature type="domain" description="Tyrosine-protein phosphatase" evidence="15">
    <location>
        <begin position="1709"/>
        <end position="1968"/>
    </location>
</feature>
<sequence length="2331" mass="252856">MRSPLLPLLVLWVPRLPGTLAEDKGCNHTAQAGLEGQDARGERGSLLNVSVSDHDRSDSLLLSWDEPEGGAKGYLLALSSLGSGMLLQNGSAGPNTTSFWFHGLTPGTRYEIEVTATLACMGTTSQTITAQTSPAPVRNLSLSSGGSWASLRAAWAHGHGRRDGYSLALWHSDSQSLLRNLSLLPSASSFLFEGLLPGSEYALRVSTLAGSRQASSSTHQWTAPSIPTQLRLSPASSTSLVASWADAAGAAWLHLELRNLLTQKVSMTLSARRGLTSYTFQHLHPGTQYWLGLSAMAGPYTVVGPNATAWTYPLSAGNVTLSSAEEQNSLEARWSIPGGQREFYLVTLREGEDSAPTRNISVGGDNDHVTFHGLSPGQQYSVQVMVVAGPYRASAHSPAAWTEPRAPSGVSLSSQGSPHSLLASWEEATGEGYLLLLSLAEHPVRNSSVLRAVTSFTYKGLHPGTLYTFEVSTVAGPYTSSPRRVSNWTYPLPPEQLTLSNGGHSTSLQASWRAASSGSTSYSGTLRETKSQEQVRNVTVGSDWTNVTLENLVPGRQYTLEMAAVAGPYRSPVRSATDWTYPLAPAGVTLTNTRRPMGLSAFWDKAAGDVDQFHLQLYSKSHAAQRNISVGPNTHNFTFLGLSPGTQYFLKVTVLAGPYRSSSHFATEWTYPLSLANVSVQPGQNPQELHVSWVESGGGRDHLVQLSVAESLSLIRNVSVPRGVSQLELQGLVPGSRYRVEIISQAGPHRISSQTAIGYTVPLPPRSLSAGPVSTARALAVRWDPAPGHRDGYLLSLLQEGSAAPPRSLQAGKDSTNVTVPQLEAGTCYLVKIWAVAGPYRSLPENITGCTVPAAPTNVSLTNLGSSSELYTSWNEPPGKRDHYHVTLYSLNTQSRIQVQTLSPDTLNITWTHLEAGSKFAVQVTAVKGSLEASSINITQWTYPLAPANLTLGSPSGSALVVSWAVVAGGAEGFVLDVRDAASGAPVGHTVLGAGARSHILRGLSPGTCYSVAVSATAGPFHASTSNFTHCTRPLPPGSLRWLGTGHSDRLSVAWGAPAGDRDGYTLTLYQAQLGTVAATASLGRDSHNFTFLGLAPGHEYSLEATATAGQYQAAAPKISGWTCPLPPSSVRLLSAGHPDRLSAAWGAPAGGRDGYTLTLYRAPLGTVAATASLGRDSHNFTCTGLAPGSKYLLEVASVAGTFRAPAGNVSNWTYPLAPRNVYVTNQGYPNRLSASWRAEPQGHDSYRLLLYHSGSGIVAANVSVGKGTGKFTFSGLAPGHKYLLEVVSVAGPYAASAGNISDWTTPSVPQNLSAVAEGNNTVLISWGSVSGQQEDCQLWLRDPRNSSVPWRLSLGRGQLQHLLQGLIPGRNYSVSLSCVAGPYWSSTKPLAVPMEPNPVKDVQCLAESRSLYLNWTSSPGDVEAYEVVTKRLSEGPPTSRHTMSIPSSEASLEGLEPNSSYQIVVSTVGMNALRSQAVTVLCSTAVEPLPPPLRAEVFPVEASSTVIISPELFSEENGQIEYYGVIATTNESLLRPTQEIMSSTWYDHYYGTEDSYLAVLIPNPFHQRSSPETWRVPVGTEECGQSRATCNGKLKANEQYRFSIAAFTKYDPVAPAVTFTMFSAAGSGADTAPLSMPIIAGIVVGFLLTLAAVFALVYWKQLKAKRTKKSSLPQEMVTYSLRNVHRPVPLQNFKQYYEMKTANANHAFFQEFEELKEVGKEQSKVEAELPANVSKNRYPHVLPYDHSRVKLSQLGEDPHSDYINANFMPGYTSQQEFIATQGPLKKTIDDFWRLVWEQNVCNIIMLTVCMENGRVLCDHYWPSESAPVCYGQVQVHLLMQSSSEEWTIREFKLWHEGQRAERSVSHLHYTAWPDHGVPESSTSIMAFRELVQEHIHSSRGAGPTLVHCSAGVGRTGTFIALDRLLQQMRQERAVDIFGVVHSLRMNRYLMIQTLSQYIFLHSCILEKILEEPLLDLSGTERSCPIPLKSFAQHYAQKAAKSHMGFLREYEALLEAVKEEASSASPSSGSQQARPSSSILPYDRSRVKFSLLEQGPFSGLLQVWRVPGCSSSRDYLAVHGPDKLATEDFWTLVWEQDVHTILTLLPWQEKGEVPGEVCWPLEGDSLCTKMLTIQCDSEKLVSGWRCTQLKLKHEKKAKERQVQRFLYTLWSSKKQPDAQGLVELLLAVRRCTPHWRRVGPLLLHCSGDMSQMGTLISLDCLLHQMKAERTVDIFGVTFQLARSCCLMTPTLVGRGEGWWAGWSRVCVLTWQHPAHSGCCLGACPASAGIHFICLLPNLCQPGTEGTDLSQARVLHLLGSELRSLQFQGSSQ</sequence>
<dbReference type="SMART" id="SM00060">
    <property type="entry name" value="FN3"/>
    <property type="match status" value="17"/>
</dbReference>
<evidence type="ECO:0000256" key="10">
    <source>
        <dbReference type="ARBA" id="ARBA00023180"/>
    </source>
</evidence>
<dbReference type="PANTHER" id="PTHR46957">
    <property type="entry name" value="CYTOKINE RECEPTOR"/>
    <property type="match status" value="1"/>
</dbReference>
<dbReference type="InterPro" id="IPR000387">
    <property type="entry name" value="Tyr_Pase_dom"/>
</dbReference>
<keyword evidence="7" id="KW-0904">Protein phosphatase</keyword>
<keyword evidence="8 13" id="KW-1133">Transmembrane helix</keyword>
<dbReference type="InterPro" id="IPR013783">
    <property type="entry name" value="Ig-like_fold"/>
</dbReference>
<organism evidence="18 19">
    <name type="scientific">Ficedula albicollis</name>
    <name type="common">Collared flycatcher</name>
    <name type="synonym">Muscicapa albicollis</name>
    <dbReference type="NCBI Taxonomy" id="59894"/>
    <lineage>
        <taxon>Eukaryota</taxon>
        <taxon>Metazoa</taxon>
        <taxon>Chordata</taxon>
        <taxon>Craniata</taxon>
        <taxon>Vertebrata</taxon>
        <taxon>Euteleostomi</taxon>
        <taxon>Archelosauria</taxon>
        <taxon>Archosauria</taxon>
        <taxon>Dinosauria</taxon>
        <taxon>Saurischia</taxon>
        <taxon>Theropoda</taxon>
        <taxon>Coelurosauria</taxon>
        <taxon>Aves</taxon>
        <taxon>Neognathae</taxon>
        <taxon>Neoaves</taxon>
        <taxon>Telluraves</taxon>
        <taxon>Australaves</taxon>
        <taxon>Passeriformes</taxon>
        <taxon>Muscicapidae</taxon>
        <taxon>Ficedula</taxon>
    </lineage>
</organism>
<evidence type="ECO:0000313" key="19">
    <source>
        <dbReference type="Proteomes" id="UP000016665"/>
    </source>
</evidence>
<dbReference type="InterPro" id="IPR029021">
    <property type="entry name" value="Prot-tyrosine_phosphatase-like"/>
</dbReference>
<evidence type="ECO:0000256" key="5">
    <source>
        <dbReference type="ARBA" id="ARBA00022737"/>
    </source>
</evidence>
<dbReference type="GO" id="GO:0043235">
    <property type="term" value="C:receptor complex"/>
    <property type="evidence" value="ECO:0007669"/>
    <property type="project" value="TreeGrafter"/>
</dbReference>
<dbReference type="PROSITE" id="PS50853">
    <property type="entry name" value="FN3"/>
    <property type="match status" value="9"/>
</dbReference>
<dbReference type="PROSITE" id="PS50056">
    <property type="entry name" value="TYR_PHOSPHATASE_2"/>
    <property type="match status" value="1"/>
</dbReference>
<feature type="domain" description="Fibronectin type-III" evidence="17">
    <location>
        <begin position="136"/>
        <end position="225"/>
    </location>
</feature>
<name>A0A803VPM1_FICAL</name>
<dbReference type="InterPro" id="IPR003595">
    <property type="entry name" value="Tyr_Pase_cat"/>
</dbReference>
<feature type="domain" description="Fibronectin type-III" evidence="17">
    <location>
        <begin position="315"/>
        <end position="407"/>
    </location>
</feature>
<feature type="domain" description="Fibronectin type-III" evidence="17">
    <location>
        <begin position="1218"/>
        <end position="1312"/>
    </location>
</feature>
<dbReference type="Pfam" id="PF00041">
    <property type="entry name" value="fn3"/>
    <property type="match status" value="8"/>
</dbReference>
<reference evidence="18 19" key="1">
    <citation type="journal article" date="2012" name="Nature">
        <title>The genomic landscape of species divergence in Ficedula flycatchers.</title>
        <authorList>
            <person name="Ellegren H."/>
            <person name="Smeds L."/>
            <person name="Burri R."/>
            <person name="Olason P.I."/>
            <person name="Backstrom N."/>
            <person name="Kawakami T."/>
            <person name="Kunstner A."/>
            <person name="Makinen H."/>
            <person name="Nadachowska-Brzyska K."/>
            <person name="Qvarnstrom A."/>
            <person name="Uebbing S."/>
            <person name="Wolf J.B."/>
        </authorList>
    </citation>
    <scope>NUCLEOTIDE SEQUENCE [LARGE SCALE GENOMIC DNA]</scope>
</reference>
<reference evidence="18" key="3">
    <citation type="submission" date="2025-09" db="UniProtKB">
        <authorList>
            <consortium name="Ensembl"/>
        </authorList>
    </citation>
    <scope>IDENTIFICATION</scope>
</reference>
<dbReference type="SMART" id="SM00404">
    <property type="entry name" value="PTPc_motif"/>
    <property type="match status" value="2"/>
</dbReference>
<feature type="domain" description="Fibronectin type-III" evidence="17">
    <location>
        <begin position="855"/>
        <end position="948"/>
    </location>
</feature>
<dbReference type="GeneTree" id="ENSGT00940000164079"/>
<dbReference type="PRINTS" id="PR00700">
    <property type="entry name" value="PRTYPHPHTASE"/>
</dbReference>
<evidence type="ECO:0000256" key="6">
    <source>
        <dbReference type="ARBA" id="ARBA00022801"/>
    </source>
</evidence>
<protein>
    <recommendedName>
        <fullName evidence="2">protein-tyrosine-phosphatase</fullName>
        <ecNumber evidence="2">3.1.3.48</ecNumber>
    </recommendedName>
</protein>
<dbReference type="GO" id="GO:0032502">
    <property type="term" value="P:developmental process"/>
    <property type="evidence" value="ECO:0007669"/>
    <property type="project" value="UniProtKB-ARBA"/>
</dbReference>
<dbReference type="SUPFAM" id="SSF49265">
    <property type="entry name" value="Fibronectin type III"/>
    <property type="match status" value="14"/>
</dbReference>
<evidence type="ECO:0000259" key="15">
    <source>
        <dbReference type="PROSITE" id="PS50055"/>
    </source>
</evidence>
<evidence type="ECO:0000256" key="11">
    <source>
        <dbReference type="ARBA" id="ARBA00025789"/>
    </source>
</evidence>
<evidence type="ECO:0000256" key="2">
    <source>
        <dbReference type="ARBA" id="ARBA00013064"/>
    </source>
</evidence>
<comment type="similarity">
    <text evidence="11">Belongs to the protein-tyrosine phosphatase family. Receptor class 3 subfamily.</text>
</comment>
<dbReference type="InterPro" id="IPR000242">
    <property type="entry name" value="PTP_cat"/>
</dbReference>
<dbReference type="PROSITE" id="PS50055">
    <property type="entry name" value="TYR_PHOSPHATASE_PTP"/>
    <property type="match status" value="2"/>
</dbReference>
<keyword evidence="4 14" id="KW-0732">Signal</keyword>
<dbReference type="CDD" id="cd00063">
    <property type="entry name" value="FN3"/>
    <property type="match status" value="13"/>
</dbReference>
<evidence type="ECO:0000259" key="16">
    <source>
        <dbReference type="PROSITE" id="PS50056"/>
    </source>
</evidence>
<dbReference type="InterPro" id="IPR003961">
    <property type="entry name" value="FN3_dom"/>
</dbReference>
<evidence type="ECO:0000256" key="14">
    <source>
        <dbReference type="SAM" id="SignalP"/>
    </source>
</evidence>
<feature type="domain" description="Tyrosine-protein phosphatase" evidence="15">
    <location>
        <begin position="2006"/>
        <end position="2240"/>
    </location>
</feature>
<evidence type="ECO:0000256" key="13">
    <source>
        <dbReference type="SAM" id="Phobius"/>
    </source>
</evidence>
<keyword evidence="5" id="KW-0677">Repeat</keyword>
<dbReference type="InterPro" id="IPR050713">
    <property type="entry name" value="RTP_Phos/Ushers"/>
</dbReference>
<dbReference type="FunFam" id="2.60.40.10:FF:000369">
    <property type="entry name" value="Protein tyrosine phosphatase, receptor type B"/>
    <property type="match status" value="6"/>
</dbReference>
<dbReference type="Ensembl" id="ENSFALT00000024473.1">
    <property type="protein sequence ID" value="ENSFALP00000024677.1"/>
    <property type="gene ID" value="ENSFALG00000002672.2"/>
</dbReference>
<keyword evidence="9 13" id="KW-0472">Membrane</keyword>
<feature type="transmembrane region" description="Helical" evidence="13">
    <location>
        <begin position="1639"/>
        <end position="1660"/>
    </location>
</feature>
<feature type="domain" description="Fibronectin type-III" evidence="17">
    <location>
        <begin position="1036"/>
        <end position="1129"/>
    </location>
</feature>
<dbReference type="SUPFAM" id="SSF52799">
    <property type="entry name" value="(Phosphotyrosine protein) phosphatases II"/>
    <property type="match status" value="2"/>
</dbReference>
<dbReference type="Proteomes" id="UP000016665">
    <property type="component" value="Chromosome 26"/>
</dbReference>
<dbReference type="InterPro" id="IPR036116">
    <property type="entry name" value="FN3_sf"/>
</dbReference>
<feature type="domain" description="Fibronectin type-III" evidence="17">
    <location>
        <begin position="764"/>
        <end position="854"/>
    </location>
</feature>
<feature type="domain" description="Fibronectin type-III" evidence="17">
    <location>
        <begin position="1393"/>
        <end position="1489"/>
    </location>
</feature>
<dbReference type="SMART" id="SM00194">
    <property type="entry name" value="PTPc"/>
    <property type="match status" value="2"/>
</dbReference>
<dbReference type="Pfam" id="PF18861">
    <property type="entry name" value="PTP_tm"/>
    <property type="match status" value="1"/>
</dbReference>
<evidence type="ECO:0000256" key="3">
    <source>
        <dbReference type="ARBA" id="ARBA00022692"/>
    </source>
</evidence>
<dbReference type="GO" id="GO:0016020">
    <property type="term" value="C:membrane"/>
    <property type="evidence" value="ECO:0007669"/>
    <property type="project" value="UniProtKB-SubCell"/>
</dbReference>
<evidence type="ECO:0000259" key="17">
    <source>
        <dbReference type="PROSITE" id="PS50853"/>
    </source>
</evidence>
<feature type="domain" description="Fibronectin type-III" evidence="17">
    <location>
        <begin position="45"/>
        <end position="135"/>
    </location>
</feature>
<accession>A0A803VPM1</accession>
<feature type="domain" description="Fibronectin type-III" evidence="17">
    <location>
        <begin position="493"/>
        <end position="586"/>
    </location>
</feature>
<evidence type="ECO:0000256" key="1">
    <source>
        <dbReference type="ARBA" id="ARBA00004479"/>
    </source>
</evidence>
<feature type="chain" id="PRO_5033044023" description="protein-tyrosine-phosphatase" evidence="14">
    <location>
        <begin position="22"/>
        <end position="2331"/>
    </location>
</feature>
<dbReference type="InterPro" id="IPR041201">
    <property type="entry name" value="PTPRJ_TM"/>
</dbReference>
<gene>
    <name evidence="18" type="primary">LOC101820640</name>
</gene>
<dbReference type="InterPro" id="IPR016130">
    <property type="entry name" value="Tyr_Pase_AS"/>
</dbReference>
<dbReference type="Gene3D" id="2.60.40.10">
    <property type="entry name" value="Immunoglobulins"/>
    <property type="match status" value="15"/>
</dbReference>
<comment type="subcellular location">
    <subcellularLocation>
        <location evidence="1">Membrane</location>
        <topology evidence="1">Single-pass type I membrane protein</topology>
    </subcellularLocation>
</comment>
<evidence type="ECO:0000313" key="18">
    <source>
        <dbReference type="Ensembl" id="ENSFALP00000024677.1"/>
    </source>
</evidence>
<keyword evidence="19" id="KW-1185">Reference proteome</keyword>
<dbReference type="PANTHER" id="PTHR46957:SF10">
    <property type="entry name" value="PROTEIN TYROSINE PHOSPHATASE, RECEPTOR TYPE, H"/>
    <property type="match status" value="1"/>
</dbReference>
<evidence type="ECO:0000256" key="12">
    <source>
        <dbReference type="ARBA" id="ARBA00051722"/>
    </source>
</evidence>
<dbReference type="PROSITE" id="PS00383">
    <property type="entry name" value="TYR_PHOSPHATASE_1"/>
    <property type="match status" value="1"/>
</dbReference>
<reference evidence="18" key="2">
    <citation type="submission" date="2025-08" db="UniProtKB">
        <authorList>
            <consortium name="Ensembl"/>
        </authorList>
    </citation>
    <scope>IDENTIFICATION</scope>
</reference>
<keyword evidence="6" id="KW-0378">Hydrolase</keyword>
<feature type="domain" description="Tyrosine specific protein phosphatases" evidence="16">
    <location>
        <begin position="1886"/>
        <end position="1959"/>
    </location>
</feature>
<dbReference type="GO" id="GO:0004725">
    <property type="term" value="F:protein tyrosine phosphatase activity"/>
    <property type="evidence" value="ECO:0007669"/>
    <property type="project" value="UniProtKB-EC"/>
</dbReference>
<dbReference type="EC" id="3.1.3.48" evidence="2"/>
<proteinExistence type="inferred from homology"/>
<dbReference type="Gene3D" id="3.90.190.10">
    <property type="entry name" value="Protein tyrosine phosphatase superfamily"/>
    <property type="match status" value="2"/>
</dbReference>
<dbReference type="Pfam" id="PF00102">
    <property type="entry name" value="Y_phosphatase"/>
    <property type="match status" value="2"/>
</dbReference>
<evidence type="ECO:0000256" key="9">
    <source>
        <dbReference type="ARBA" id="ARBA00023136"/>
    </source>
</evidence>
<evidence type="ECO:0000256" key="7">
    <source>
        <dbReference type="ARBA" id="ARBA00022912"/>
    </source>
</evidence>
<keyword evidence="10" id="KW-0325">Glycoprotein</keyword>
<comment type="catalytic activity">
    <reaction evidence="12">
        <text>O-phospho-L-tyrosyl-[protein] + H2O = L-tyrosyl-[protein] + phosphate</text>
        <dbReference type="Rhea" id="RHEA:10684"/>
        <dbReference type="Rhea" id="RHEA-COMP:10136"/>
        <dbReference type="Rhea" id="RHEA-COMP:20101"/>
        <dbReference type="ChEBI" id="CHEBI:15377"/>
        <dbReference type="ChEBI" id="CHEBI:43474"/>
        <dbReference type="ChEBI" id="CHEBI:46858"/>
        <dbReference type="ChEBI" id="CHEBI:61978"/>
        <dbReference type="EC" id="3.1.3.48"/>
    </reaction>
</comment>
<feature type="signal peptide" evidence="14">
    <location>
        <begin position="1"/>
        <end position="21"/>
    </location>
</feature>
<keyword evidence="3 13" id="KW-0812">Transmembrane</keyword>
<evidence type="ECO:0000256" key="8">
    <source>
        <dbReference type="ARBA" id="ARBA00022989"/>
    </source>
</evidence>